<gene>
    <name evidence="1" type="ORF">DHA2_154145</name>
</gene>
<evidence type="ECO:0000313" key="2">
    <source>
        <dbReference type="Proteomes" id="UP000018320"/>
    </source>
</evidence>
<sequence>VCTVCDTEYGAVFTNPDTTTNERRILCSDTLSGMEAVRPVCPRLRILRQTMQKAPPVFNVLPA</sequence>
<name>V6T7I5_GIAIN</name>
<dbReference type="AlphaFoldDB" id="V6T7I5"/>
<comment type="caution">
    <text evidence="1">The sequence shown here is derived from an EMBL/GenBank/DDBJ whole genome shotgun (WGS) entry which is preliminary data.</text>
</comment>
<dbReference type="VEuPathDB" id="GiardiaDB:DHA2_154145"/>
<reference evidence="1 2" key="2">
    <citation type="journal article" date="2013" name="Genome Biol. Evol.">
        <title>Genome sequencing of Giardia lamblia genotypes A2 and B isolates (DH and GS) and comparative analysis with the genomes of genotypes A1 and E (WB and Pig).</title>
        <authorList>
            <person name="Adam R.D."/>
            <person name="Dahlstrom E.W."/>
            <person name="Martens C.A."/>
            <person name="Bruno D.P."/>
            <person name="Barbian K.D."/>
            <person name="Ricklefs S.M."/>
            <person name="Hernandez M.M."/>
            <person name="Narla N.P."/>
            <person name="Patel R.B."/>
            <person name="Porcella S.F."/>
            <person name="Nash T.E."/>
        </authorList>
    </citation>
    <scope>NUCLEOTIDE SEQUENCE [LARGE SCALE GENOMIC DNA]</scope>
    <source>
        <strain evidence="1 2">DH</strain>
    </source>
</reference>
<accession>V6T7I5</accession>
<reference evidence="2" key="1">
    <citation type="submission" date="2012-02" db="EMBL/GenBank/DDBJ databases">
        <title>Genome sequencing of Giardia lamblia Genotypes A2 and B isolates (DH and GS) and comparative analysis with the genomes of Genotypes A1 and E (WB and Pig).</title>
        <authorList>
            <person name="Adam R."/>
            <person name="Dahlstrom E."/>
            <person name="Martens C."/>
            <person name="Bruno D."/>
            <person name="Barbian K."/>
            <person name="Porcella S.F."/>
            <person name="Nash T."/>
        </authorList>
    </citation>
    <scope>NUCLEOTIDE SEQUENCE</scope>
    <source>
        <strain evidence="2">DH</strain>
    </source>
</reference>
<organism evidence="1 2">
    <name type="scientific">Giardia intestinalis</name>
    <name type="common">Giardia lamblia</name>
    <dbReference type="NCBI Taxonomy" id="5741"/>
    <lineage>
        <taxon>Eukaryota</taxon>
        <taxon>Metamonada</taxon>
        <taxon>Diplomonadida</taxon>
        <taxon>Hexamitidae</taxon>
        <taxon>Giardiinae</taxon>
        <taxon>Giardia</taxon>
    </lineage>
</organism>
<evidence type="ECO:0000313" key="1">
    <source>
        <dbReference type="EMBL" id="ESU34821.1"/>
    </source>
</evidence>
<protein>
    <submittedName>
        <fullName evidence="1">Molecular chaperone, DnaJ family protein</fullName>
    </submittedName>
</protein>
<feature type="non-terminal residue" evidence="1">
    <location>
        <position position="1"/>
    </location>
</feature>
<proteinExistence type="predicted"/>
<dbReference type="Proteomes" id="UP000018320">
    <property type="component" value="Unassembled WGS sequence"/>
</dbReference>
<dbReference type="EMBL" id="AHGT01000137">
    <property type="protein sequence ID" value="ESU34821.1"/>
    <property type="molecule type" value="Genomic_DNA"/>
</dbReference>